<gene>
    <name evidence="2" type="ORF">BN1708_012360</name>
</gene>
<keyword evidence="3" id="KW-1185">Reference proteome</keyword>
<organism evidence="2 3">
    <name type="scientific">Verticillium longisporum</name>
    <name type="common">Verticillium dahliae var. longisporum</name>
    <dbReference type="NCBI Taxonomy" id="100787"/>
    <lineage>
        <taxon>Eukaryota</taxon>
        <taxon>Fungi</taxon>
        <taxon>Dikarya</taxon>
        <taxon>Ascomycota</taxon>
        <taxon>Pezizomycotina</taxon>
        <taxon>Sordariomycetes</taxon>
        <taxon>Hypocreomycetidae</taxon>
        <taxon>Glomerellales</taxon>
        <taxon>Plectosphaerellaceae</taxon>
        <taxon>Verticillium</taxon>
    </lineage>
</organism>
<proteinExistence type="predicted"/>
<keyword evidence="1" id="KW-0732">Signal</keyword>
<feature type="chain" id="PRO_5002566329" description="CXXC-type domain-containing protein" evidence="1">
    <location>
        <begin position="20"/>
        <end position="349"/>
    </location>
</feature>
<protein>
    <recommendedName>
        <fullName evidence="4">CXXC-type domain-containing protein</fullName>
    </recommendedName>
</protein>
<evidence type="ECO:0000256" key="1">
    <source>
        <dbReference type="SAM" id="SignalP"/>
    </source>
</evidence>
<name>A0A0G4L903_VERLO</name>
<accession>A0A0G4L903</accession>
<evidence type="ECO:0000313" key="3">
    <source>
        <dbReference type="Proteomes" id="UP000044602"/>
    </source>
</evidence>
<evidence type="ECO:0008006" key="4">
    <source>
        <dbReference type="Google" id="ProtNLM"/>
    </source>
</evidence>
<dbReference type="EMBL" id="CVQH01009668">
    <property type="protein sequence ID" value="CRK18502.1"/>
    <property type="molecule type" value="Genomic_DNA"/>
</dbReference>
<dbReference type="AlphaFoldDB" id="A0A0G4L903"/>
<sequence length="349" mass="39476">MHFSKAAKAVFFIINHVAATHFPANVILAGRLQNDDSQHGSSAQVLNRDLGSVSLPLVGVHLFTRQESCKNCRTRCPNGKIIDKDDCKKCKRCPKGRTANSRYDKCIKNEEGKRQKKEAFDKKKEAKTAEYKDKGRRFEKKKEEKKRAYIDKQDEDKRKKVRRMGRCLALVPLGMGAVAAAEFADEFFDEEYLEDMDLLQFWPEHLPIDPWGQEADDSVYESDDYINKWVTVGEGVESRSISLRAIAKDRATRYSPVTDIAVRSEEHMHQLEERCPFCFLIPIFAAVARTAAAVGSAAARAGITLARGAIRVAKGRGSKRTKKEQTDGARKVSENRNWLNCLRKADPTH</sequence>
<reference evidence="2 3" key="1">
    <citation type="submission" date="2015-05" db="EMBL/GenBank/DDBJ databases">
        <authorList>
            <person name="Wang D.B."/>
            <person name="Wang M."/>
        </authorList>
    </citation>
    <scope>NUCLEOTIDE SEQUENCE [LARGE SCALE GENOMIC DNA]</scope>
    <source>
        <strain evidence="2">VL1</strain>
    </source>
</reference>
<dbReference type="Proteomes" id="UP000044602">
    <property type="component" value="Unassembled WGS sequence"/>
</dbReference>
<evidence type="ECO:0000313" key="2">
    <source>
        <dbReference type="EMBL" id="CRK18502.1"/>
    </source>
</evidence>
<feature type="signal peptide" evidence="1">
    <location>
        <begin position="1"/>
        <end position="19"/>
    </location>
</feature>